<evidence type="ECO:0000313" key="1">
    <source>
        <dbReference type="EMBL" id="CAG9839789.1"/>
    </source>
</evidence>
<dbReference type="EMBL" id="OU898283">
    <property type="protein sequence ID" value="CAG9839789.1"/>
    <property type="molecule type" value="Genomic_DNA"/>
</dbReference>
<evidence type="ECO:0000313" key="2">
    <source>
        <dbReference type="Proteomes" id="UP001153709"/>
    </source>
</evidence>
<accession>A0A9N9XHN0</accession>
<organism evidence="1 2">
    <name type="scientific">Diabrotica balteata</name>
    <name type="common">Banded cucumber beetle</name>
    <dbReference type="NCBI Taxonomy" id="107213"/>
    <lineage>
        <taxon>Eukaryota</taxon>
        <taxon>Metazoa</taxon>
        <taxon>Ecdysozoa</taxon>
        <taxon>Arthropoda</taxon>
        <taxon>Hexapoda</taxon>
        <taxon>Insecta</taxon>
        <taxon>Pterygota</taxon>
        <taxon>Neoptera</taxon>
        <taxon>Endopterygota</taxon>
        <taxon>Coleoptera</taxon>
        <taxon>Polyphaga</taxon>
        <taxon>Cucujiformia</taxon>
        <taxon>Chrysomeloidea</taxon>
        <taxon>Chrysomelidae</taxon>
        <taxon>Galerucinae</taxon>
        <taxon>Diabroticina</taxon>
        <taxon>Diabroticites</taxon>
        <taxon>Diabrotica</taxon>
    </lineage>
</organism>
<sequence length="135" mass="15598">MVSDVTRLDKHTFEWDRHCPQIIVFHAFMRTQLAQSYFVKNHMFVVQDKSFCLGPATFKKLVSDLELTGSVIQTHINSPRTTAYLATILAQNEKIKKLLAFSAGKRKYEYESYFNELGMSNTRLFSDRLIDTPAV</sequence>
<dbReference type="PANTHER" id="PTHR14663">
    <property type="entry name" value="METHYLTRANSFERASE NSUN7-RELATED"/>
    <property type="match status" value="1"/>
</dbReference>
<name>A0A9N9XHN0_DIABA</name>
<dbReference type="Proteomes" id="UP001153709">
    <property type="component" value="Chromosome 8"/>
</dbReference>
<gene>
    <name evidence="1" type="ORF">DIABBA_LOCUS12523</name>
</gene>
<protein>
    <submittedName>
        <fullName evidence="1">Uncharacterized protein</fullName>
    </submittedName>
</protein>
<proteinExistence type="predicted"/>
<keyword evidence="2" id="KW-1185">Reference proteome</keyword>
<dbReference type="OrthoDB" id="6817893at2759"/>
<dbReference type="InterPro" id="IPR042620">
    <property type="entry name" value="NSUN7"/>
</dbReference>
<dbReference type="AlphaFoldDB" id="A0A9N9XHN0"/>
<reference evidence="1" key="1">
    <citation type="submission" date="2022-01" db="EMBL/GenBank/DDBJ databases">
        <authorList>
            <person name="King R."/>
        </authorList>
    </citation>
    <scope>NUCLEOTIDE SEQUENCE</scope>
</reference>
<dbReference type="PANTHER" id="PTHR14663:SF2">
    <property type="entry name" value="METHYLTRANSFERASE NSUN7-RELATED"/>
    <property type="match status" value="1"/>
</dbReference>